<reference evidence="1 2" key="1">
    <citation type="submission" date="2016-10" db="EMBL/GenBank/DDBJ databases">
        <authorList>
            <person name="de Groot N.N."/>
        </authorList>
    </citation>
    <scope>NUCLEOTIDE SEQUENCE [LARGE SCALE GENOMIC DNA]</scope>
    <source>
        <strain evidence="1 2">MT12</strain>
    </source>
</reference>
<dbReference type="AlphaFoldDB" id="A0A1H4X3H7"/>
<sequence length="71" mass="7880">MAALDHRTRVNVDFVLEDVCKALSRSGGDHESRKSIAMKLLQAAENGHTTLDDLETIARQAMQELTRKKSA</sequence>
<accession>A0A1H4X3H7</accession>
<evidence type="ECO:0000313" key="1">
    <source>
        <dbReference type="EMBL" id="SED00133.1"/>
    </source>
</evidence>
<gene>
    <name evidence="1" type="ORF">SAMN05444164_3362</name>
</gene>
<evidence type="ECO:0000313" key="2">
    <source>
        <dbReference type="Proteomes" id="UP000198992"/>
    </source>
</evidence>
<dbReference type="OrthoDB" id="8254079at2"/>
<name>A0A1H4X3H7_9BRAD</name>
<organism evidence="1 2">
    <name type="scientific">Bradyrhizobium erythrophlei</name>
    <dbReference type="NCBI Taxonomy" id="1437360"/>
    <lineage>
        <taxon>Bacteria</taxon>
        <taxon>Pseudomonadati</taxon>
        <taxon>Pseudomonadota</taxon>
        <taxon>Alphaproteobacteria</taxon>
        <taxon>Hyphomicrobiales</taxon>
        <taxon>Nitrobacteraceae</taxon>
        <taxon>Bradyrhizobium</taxon>
    </lineage>
</organism>
<dbReference type="RefSeq" id="WP_143046683.1">
    <property type="nucleotide sequence ID" value="NZ_FNTH01000001.1"/>
</dbReference>
<proteinExistence type="predicted"/>
<dbReference type="Proteomes" id="UP000198992">
    <property type="component" value="Unassembled WGS sequence"/>
</dbReference>
<dbReference type="EMBL" id="FNTH01000001">
    <property type="protein sequence ID" value="SED00133.1"/>
    <property type="molecule type" value="Genomic_DNA"/>
</dbReference>
<protein>
    <submittedName>
        <fullName evidence="1">Uncharacterized protein</fullName>
    </submittedName>
</protein>